<dbReference type="GO" id="GO:0005923">
    <property type="term" value="C:bicellular tight junction"/>
    <property type="evidence" value="ECO:0007669"/>
    <property type="project" value="UniProtKB-SubCell"/>
</dbReference>
<comment type="subcellular location">
    <subcellularLocation>
        <location evidence="2">Cell junction</location>
        <location evidence="2">Tight junction</location>
    </subcellularLocation>
    <subcellularLocation>
        <location evidence="1">Cell membrane</location>
        <topology evidence="1">Single-pass type I membrane protein</topology>
    </subcellularLocation>
</comment>
<evidence type="ECO:0000256" key="4">
    <source>
        <dbReference type="ARBA" id="ARBA00016608"/>
    </source>
</evidence>
<dbReference type="InterPro" id="IPR013783">
    <property type="entry name" value="Ig-like_fold"/>
</dbReference>
<protein>
    <recommendedName>
        <fullName evidence="4">Junctional adhesion molecule A</fullName>
    </recommendedName>
    <alternativeName>
        <fullName evidence="17">Junctional adhesion molecule 1</fullName>
    </alternativeName>
</protein>
<dbReference type="EMBL" id="JAOTOJ010000019">
    <property type="protein sequence ID" value="KAK9391392.1"/>
    <property type="molecule type" value="Genomic_DNA"/>
</dbReference>
<evidence type="ECO:0000256" key="9">
    <source>
        <dbReference type="ARBA" id="ARBA00022729"/>
    </source>
</evidence>
<feature type="region of interest" description="Disordered" evidence="19">
    <location>
        <begin position="1"/>
        <end position="50"/>
    </location>
</feature>
<evidence type="ECO:0000256" key="12">
    <source>
        <dbReference type="ARBA" id="ARBA00022989"/>
    </source>
</evidence>
<dbReference type="GO" id="GO:0007155">
    <property type="term" value="P:cell adhesion"/>
    <property type="evidence" value="ECO:0007669"/>
    <property type="project" value="InterPro"/>
</dbReference>
<dbReference type="GO" id="GO:0005886">
    <property type="term" value="C:plasma membrane"/>
    <property type="evidence" value="ECO:0007669"/>
    <property type="project" value="UniProtKB-SubCell"/>
</dbReference>
<dbReference type="Pfam" id="PF07686">
    <property type="entry name" value="V-set"/>
    <property type="match status" value="1"/>
</dbReference>
<feature type="domain" description="Ig-like" evidence="21">
    <location>
        <begin position="43"/>
        <end position="178"/>
    </location>
</feature>
<feature type="compositionally biased region" description="Polar residues" evidence="19">
    <location>
        <begin position="1"/>
        <end position="12"/>
    </location>
</feature>
<dbReference type="Pfam" id="PF13927">
    <property type="entry name" value="Ig_3"/>
    <property type="match status" value="1"/>
</dbReference>
<dbReference type="PANTHER" id="PTHR45113:SF1">
    <property type="entry name" value="JUNCTIONAL ADHESION MOLECULE A"/>
    <property type="match status" value="1"/>
</dbReference>
<dbReference type="InterPro" id="IPR007110">
    <property type="entry name" value="Ig-like_dom"/>
</dbReference>
<dbReference type="SMART" id="SM00408">
    <property type="entry name" value="IGc2"/>
    <property type="match status" value="2"/>
</dbReference>
<dbReference type="Gene3D" id="2.60.40.10">
    <property type="entry name" value="Immunoglobulins"/>
    <property type="match status" value="2"/>
</dbReference>
<evidence type="ECO:0000256" key="2">
    <source>
        <dbReference type="ARBA" id="ARBA00004435"/>
    </source>
</evidence>
<dbReference type="AlphaFoldDB" id="A0AAW1APZ5"/>
<dbReference type="SMART" id="SM00406">
    <property type="entry name" value="IGv"/>
    <property type="match status" value="1"/>
</dbReference>
<comment type="subunit">
    <text evidence="18">Interacts with the ninth PDZ domain of MPDZ. Interacts with the first PDZ domain of PARD3. The association between PARD3 and PARD6B probably disrupts this interaction. Interacts with ITGAL (via I-domain). Interacts with CD151.</text>
</comment>
<dbReference type="PROSITE" id="PS50835">
    <property type="entry name" value="IG_LIKE"/>
    <property type="match status" value="2"/>
</dbReference>
<keyword evidence="6" id="KW-1003">Cell membrane</keyword>
<evidence type="ECO:0000256" key="14">
    <source>
        <dbReference type="ARBA" id="ARBA00023157"/>
    </source>
</evidence>
<keyword evidence="15" id="KW-0325">Glycoprotein</keyword>
<keyword evidence="23" id="KW-1185">Reference proteome</keyword>
<dbReference type="InterPro" id="IPR003598">
    <property type="entry name" value="Ig_sub2"/>
</dbReference>
<keyword evidence="11" id="KW-0965">Cell junction</keyword>
<comment type="caution">
    <text evidence="22">The sequence shown here is derived from an EMBL/GenBank/DDBJ whole genome shotgun (WGS) entry which is preliminary data.</text>
</comment>
<keyword evidence="8 20" id="KW-0812">Transmembrane</keyword>
<dbReference type="SUPFAM" id="SSF48726">
    <property type="entry name" value="Immunoglobulin"/>
    <property type="match status" value="2"/>
</dbReference>
<feature type="domain" description="Ig-like" evidence="21">
    <location>
        <begin position="182"/>
        <end position="279"/>
    </location>
</feature>
<keyword evidence="9" id="KW-0732">Signal</keyword>
<dbReference type="Proteomes" id="UP001474421">
    <property type="component" value="Unassembled WGS sequence"/>
</dbReference>
<dbReference type="GO" id="GO:0090559">
    <property type="term" value="P:regulation of membrane permeability"/>
    <property type="evidence" value="ECO:0007669"/>
    <property type="project" value="TreeGrafter"/>
</dbReference>
<dbReference type="GO" id="GO:0090557">
    <property type="term" value="P:establishment of endothelial intestinal barrier"/>
    <property type="evidence" value="ECO:0007669"/>
    <property type="project" value="TreeGrafter"/>
</dbReference>
<keyword evidence="13 20" id="KW-0472">Membrane</keyword>
<keyword evidence="5" id="KW-0796">Tight junction</keyword>
<evidence type="ECO:0000256" key="10">
    <source>
        <dbReference type="ARBA" id="ARBA00022737"/>
    </source>
</evidence>
<keyword evidence="16" id="KW-0393">Immunoglobulin domain</keyword>
<evidence type="ECO:0000313" key="23">
    <source>
        <dbReference type="Proteomes" id="UP001474421"/>
    </source>
</evidence>
<dbReference type="InterPro" id="IPR003599">
    <property type="entry name" value="Ig_sub"/>
</dbReference>
<accession>A0AAW1APZ5</accession>
<dbReference type="InterPro" id="IPR042456">
    <property type="entry name" value="F11R"/>
</dbReference>
<dbReference type="GO" id="GO:0050892">
    <property type="term" value="P:intestinal absorption"/>
    <property type="evidence" value="ECO:0007669"/>
    <property type="project" value="TreeGrafter"/>
</dbReference>
<keyword evidence="12 20" id="KW-1133">Transmembrane helix</keyword>
<feature type="transmembrane region" description="Helical" evidence="20">
    <location>
        <begin position="290"/>
        <end position="312"/>
    </location>
</feature>
<evidence type="ECO:0000259" key="21">
    <source>
        <dbReference type="PROSITE" id="PS50835"/>
    </source>
</evidence>
<evidence type="ECO:0000256" key="19">
    <source>
        <dbReference type="SAM" id="MobiDB-lite"/>
    </source>
</evidence>
<gene>
    <name evidence="22" type="ORF">NXF25_018722</name>
</gene>
<keyword evidence="10" id="KW-0677">Repeat</keyword>
<evidence type="ECO:0000256" key="20">
    <source>
        <dbReference type="SAM" id="Phobius"/>
    </source>
</evidence>
<keyword evidence="14" id="KW-1015">Disulfide bond</keyword>
<dbReference type="InterPro" id="IPR013106">
    <property type="entry name" value="Ig_V-set"/>
</dbReference>
<comment type="similarity">
    <text evidence="3">Belongs to the immunoglobulin superfamily.</text>
</comment>
<proteinExistence type="inferred from homology"/>
<sequence length="349" mass="38012">MGHPSQGGSLQHETPPRLPPSRGGLTWAGGGDGRAAQPMSAPPALTCAPGQRSELATGNAREAAMAAHGWLWGCLLFAGWGFLVLGQEKIEVLENKGVSLPCKAIQSQPNPTRQEWKFQRDGITLLFYHGNKFTDNYKDRATFTPYEIHLTSVTRKDSGLYTCEVLGDSFSQSQVQLVVQVPAAKPTAHVPSVVTIGNKVVLRCEETEANPRPTFKWFKNDVQMPPDPKTSTIFKNSSYTIDADTGVLAFEPAMALDTGDYSCEAENKVGPPQRSEVIHMETSELNVGGIVAGVVVLLIILGLVIFGIWFAYSRGYFNKRTTSGSKKVIYSQPSNRSDGDFKQTSSFLV</sequence>
<evidence type="ECO:0000256" key="6">
    <source>
        <dbReference type="ARBA" id="ARBA00022475"/>
    </source>
</evidence>
<evidence type="ECO:0000256" key="18">
    <source>
        <dbReference type="ARBA" id="ARBA00046718"/>
    </source>
</evidence>
<name>A0AAW1APZ5_CROAD</name>
<dbReference type="FunFam" id="2.60.40.10:FF:000342">
    <property type="entry name" value="Junctional adhesion molecule A"/>
    <property type="match status" value="1"/>
</dbReference>
<evidence type="ECO:0000256" key="11">
    <source>
        <dbReference type="ARBA" id="ARBA00022949"/>
    </source>
</evidence>
<reference evidence="22 23" key="1">
    <citation type="journal article" date="2024" name="Proc. Natl. Acad. Sci. U.S.A.">
        <title>The genetic regulatory architecture and epigenomic basis for age-related changes in rattlesnake venom.</title>
        <authorList>
            <person name="Hogan M.P."/>
            <person name="Holding M.L."/>
            <person name="Nystrom G.S."/>
            <person name="Colston T.J."/>
            <person name="Bartlett D.A."/>
            <person name="Mason A.J."/>
            <person name="Ellsworth S.A."/>
            <person name="Rautsaw R.M."/>
            <person name="Lawrence K.C."/>
            <person name="Strickland J.L."/>
            <person name="He B."/>
            <person name="Fraser P."/>
            <person name="Margres M.J."/>
            <person name="Gilbert D.M."/>
            <person name="Gibbs H.L."/>
            <person name="Parkinson C.L."/>
            <person name="Rokyta D.R."/>
        </authorList>
    </citation>
    <scope>NUCLEOTIDE SEQUENCE [LARGE SCALE GENOMIC DNA]</scope>
    <source>
        <strain evidence="22">DRR0105</strain>
    </source>
</reference>
<organism evidence="22 23">
    <name type="scientific">Crotalus adamanteus</name>
    <name type="common">Eastern diamondback rattlesnake</name>
    <dbReference type="NCBI Taxonomy" id="8729"/>
    <lineage>
        <taxon>Eukaryota</taxon>
        <taxon>Metazoa</taxon>
        <taxon>Chordata</taxon>
        <taxon>Craniata</taxon>
        <taxon>Vertebrata</taxon>
        <taxon>Euteleostomi</taxon>
        <taxon>Lepidosauria</taxon>
        <taxon>Squamata</taxon>
        <taxon>Bifurcata</taxon>
        <taxon>Unidentata</taxon>
        <taxon>Episquamata</taxon>
        <taxon>Toxicofera</taxon>
        <taxon>Serpentes</taxon>
        <taxon>Colubroidea</taxon>
        <taxon>Viperidae</taxon>
        <taxon>Crotalinae</taxon>
        <taxon>Crotalus</taxon>
    </lineage>
</organism>
<dbReference type="InterPro" id="IPR036179">
    <property type="entry name" value="Ig-like_dom_sf"/>
</dbReference>
<evidence type="ECO:0000256" key="1">
    <source>
        <dbReference type="ARBA" id="ARBA00004251"/>
    </source>
</evidence>
<evidence type="ECO:0000256" key="17">
    <source>
        <dbReference type="ARBA" id="ARBA00030590"/>
    </source>
</evidence>
<evidence type="ECO:0000256" key="5">
    <source>
        <dbReference type="ARBA" id="ARBA00022427"/>
    </source>
</evidence>
<keyword evidence="7" id="KW-0597">Phosphoprotein</keyword>
<evidence type="ECO:0000256" key="15">
    <source>
        <dbReference type="ARBA" id="ARBA00023180"/>
    </source>
</evidence>
<dbReference type="SMART" id="SM00409">
    <property type="entry name" value="IG"/>
    <property type="match status" value="2"/>
</dbReference>
<evidence type="ECO:0000256" key="7">
    <source>
        <dbReference type="ARBA" id="ARBA00022553"/>
    </source>
</evidence>
<evidence type="ECO:0000256" key="16">
    <source>
        <dbReference type="ARBA" id="ARBA00023319"/>
    </source>
</evidence>
<evidence type="ECO:0000256" key="8">
    <source>
        <dbReference type="ARBA" id="ARBA00022692"/>
    </source>
</evidence>
<evidence type="ECO:0000256" key="13">
    <source>
        <dbReference type="ARBA" id="ARBA00023136"/>
    </source>
</evidence>
<dbReference type="PANTHER" id="PTHR45113">
    <property type="entry name" value="JUNCTIONAL ADHESION MOLECULE A"/>
    <property type="match status" value="1"/>
</dbReference>
<evidence type="ECO:0000256" key="3">
    <source>
        <dbReference type="ARBA" id="ARBA00008637"/>
    </source>
</evidence>
<evidence type="ECO:0000313" key="22">
    <source>
        <dbReference type="EMBL" id="KAK9391392.1"/>
    </source>
</evidence>